<accession>A0A6A5VWW9</accession>
<evidence type="ECO:0000313" key="1">
    <source>
        <dbReference type="EMBL" id="KAF1994043.1"/>
    </source>
</evidence>
<evidence type="ECO:0000313" key="2">
    <source>
        <dbReference type="Proteomes" id="UP000799779"/>
    </source>
</evidence>
<gene>
    <name evidence="1" type="ORF">P154DRAFT_582200</name>
</gene>
<proteinExistence type="predicted"/>
<dbReference type="EMBL" id="ML977674">
    <property type="protein sequence ID" value="KAF1994043.1"/>
    <property type="molecule type" value="Genomic_DNA"/>
</dbReference>
<reference evidence="1" key="1">
    <citation type="journal article" date="2020" name="Stud. Mycol.">
        <title>101 Dothideomycetes genomes: a test case for predicting lifestyles and emergence of pathogens.</title>
        <authorList>
            <person name="Haridas S."/>
            <person name="Albert R."/>
            <person name="Binder M."/>
            <person name="Bloem J."/>
            <person name="Labutti K."/>
            <person name="Salamov A."/>
            <person name="Andreopoulos B."/>
            <person name="Baker S."/>
            <person name="Barry K."/>
            <person name="Bills G."/>
            <person name="Bluhm B."/>
            <person name="Cannon C."/>
            <person name="Castanera R."/>
            <person name="Culley D."/>
            <person name="Daum C."/>
            <person name="Ezra D."/>
            <person name="Gonzalez J."/>
            <person name="Henrissat B."/>
            <person name="Kuo A."/>
            <person name="Liang C."/>
            <person name="Lipzen A."/>
            <person name="Lutzoni F."/>
            <person name="Magnuson J."/>
            <person name="Mondo S."/>
            <person name="Nolan M."/>
            <person name="Ohm R."/>
            <person name="Pangilinan J."/>
            <person name="Park H.-J."/>
            <person name="Ramirez L."/>
            <person name="Alfaro M."/>
            <person name="Sun H."/>
            <person name="Tritt A."/>
            <person name="Yoshinaga Y."/>
            <person name="Zwiers L.-H."/>
            <person name="Turgeon B."/>
            <person name="Goodwin S."/>
            <person name="Spatafora J."/>
            <person name="Crous P."/>
            <person name="Grigoriev I."/>
        </authorList>
    </citation>
    <scope>NUCLEOTIDE SEQUENCE</scope>
    <source>
        <strain evidence="1">CBS 123094</strain>
    </source>
</reference>
<organism evidence="1 2">
    <name type="scientific">Amniculicola lignicola CBS 123094</name>
    <dbReference type="NCBI Taxonomy" id="1392246"/>
    <lineage>
        <taxon>Eukaryota</taxon>
        <taxon>Fungi</taxon>
        <taxon>Dikarya</taxon>
        <taxon>Ascomycota</taxon>
        <taxon>Pezizomycotina</taxon>
        <taxon>Dothideomycetes</taxon>
        <taxon>Pleosporomycetidae</taxon>
        <taxon>Pleosporales</taxon>
        <taxon>Amniculicolaceae</taxon>
        <taxon>Amniculicola</taxon>
    </lineage>
</organism>
<name>A0A6A5VWW9_9PLEO</name>
<dbReference type="OrthoDB" id="3796310at2759"/>
<sequence length="249" mass="28757">MDLNGYQSLPSPYEQIHAVTLPPLQDFMASWRLSNSSSSGTTTPETDNEAEVRLRRYILEILAYTFSADIPTLARALGIQHNSFQSLLNDTERQELRFLSNLIKTLHTKLKHGEWNSTSDFDRQVIRRSVCTPVAKIHVDGPLVLDLIATYADHGCDPEKWKHTLISYWHPWPMCLARFLRGSFGRDAMKGHAKLISDASPNEAVRFELDRAMRAFVKEHWLENVQFLTFNHSGYLRAGFWELWRAIKR</sequence>
<protein>
    <submittedName>
        <fullName evidence="1">Uncharacterized protein</fullName>
    </submittedName>
</protein>
<dbReference type="Proteomes" id="UP000799779">
    <property type="component" value="Unassembled WGS sequence"/>
</dbReference>
<dbReference type="AlphaFoldDB" id="A0A6A5VWW9"/>
<keyword evidence="2" id="KW-1185">Reference proteome</keyword>